<evidence type="ECO:0000256" key="4">
    <source>
        <dbReference type="ARBA" id="ARBA00022692"/>
    </source>
</evidence>
<evidence type="ECO:0000256" key="5">
    <source>
        <dbReference type="ARBA" id="ARBA00022777"/>
    </source>
</evidence>
<dbReference type="Proteomes" id="UP000199702">
    <property type="component" value="Unassembled WGS sequence"/>
</dbReference>
<sequence>MQREEIQLLIISFSIVLFTLLLTVFILFFFFQKKKTKFLTDKLEAELLFQSELTKSKIEIKEQTLTNVSRELHDNIGQILSVALMQMNILIENNDSYTISELSKIKDLVTKSLNEIRLLSKVMNGDVFLKTNFIAAISEDLDRIKALKKIKCKININGEVKKINTEHETIIYRILQESISNILRHSHSDSITINILFTKNNCQIDIIDTGKGFDLKESTKGSGLSNIKTRADLIGANFDIYSDETGTVLMINYPLKNLMIDDPIKKENYI</sequence>
<keyword evidence="3" id="KW-0808">Transferase</keyword>
<dbReference type="RefSeq" id="WP_091313098.1">
    <property type="nucleotide sequence ID" value="NZ_CBCSJU010000006.1"/>
</dbReference>
<dbReference type="InterPro" id="IPR036890">
    <property type="entry name" value="HATPase_C_sf"/>
</dbReference>
<dbReference type="GO" id="GO:0005886">
    <property type="term" value="C:plasma membrane"/>
    <property type="evidence" value="ECO:0007669"/>
    <property type="project" value="UniProtKB-SubCell"/>
</dbReference>
<name>A0A1H6VEA9_9FLAO</name>
<gene>
    <name evidence="11" type="ORF">SAMN05660918_2204</name>
</gene>
<evidence type="ECO:0000256" key="2">
    <source>
        <dbReference type="ARBA" id="ARBA00022475"/>
    </source>
</evidence>
<evidence type="ECO:0000256" key="3">
    <source>
        <dbReference type="ARBA" id="ARBA00022679"/>
    </source>
</evidence>
<keyword evidence="7" id="KW-0902">Two-component regulatory system</keyword>
<evidence type="ECO:0000313" key="12">
    <source>
        <dbReference type="Proteomes" id="UP000199702"/>
    </source>
</evidence>
<dbReference type="SMART" id="SM00387">
    <property type="entry name" value="HATPase_c"/>
    <property type="match status" value="1"/>
</dbReference>
<dbReference type="PANTHER" id="PTHR24421:SF37">
    <property type="entry name" value="SENSOR HISTIDINE KINASE NARS"/>
    <property type="match status" value="1"/>
</dbReference>
<keyword evidence="8 9" id="KW-0472">Membrane</keyword>
<protein>
    <recommendedName>
        <fullName evidence="10">Histidine kinase/HSP90-like ATPase domain-containing protein</fullName>
    </recommendedName>
</protein>
<dbReference type="GO" id="GO:0000155">
    <property type="term" value="F:phosphorelay sensor kinase activity"/>
    <property type="evidence" value="ECO:0007669"/>
    <property type="project" value="InterPro"/>
</dbReference>
<dbReference type="GO" id="GO:0046983">
    <property type="term" value="F:protein dimerization activity"/>
    <property type="evidence" value="ECO:0007669"/>
    <property type="project" value="InterPro"/>
</dbReference>
<keyword evidence="5" id="KW-0418">Kinase</keyword>
<dbReference type="InterPro" id="IPR003594">
    <property type="entry name" value="HATPase_dom"/>
</dbReference>
<keyword evidence="12" id="KW-1185">Reference proteome</keyword>
<feature type="domain" description="Histidine kinase/HSP90-like ATPase" evidence="10">
    <location>
        <begin position="166"/>
        <end position="257"/>
    </location>
</feature>
<evidence type="ECO:0000256" key="7">
    <source>
        <dbReference type="ARBA" id="ARBA00023012"/>
    </source>
</evidence>
<dbReference type="CDD" id="cd16917">
    <property type="entry name" value="HATPase_UhpB-NarQ-NarX-like"/>
    <property type="match status" value="1"/>
</dbReference>
<organism evidence="11 12">
    <name type="scientific">Flavobacterium terrigena</name>
    <dbReference type="NCBI Taxonomy" id="402734"/>
    <lineage>
        <taxon>Bacteria</taxon>
        <taxon>Pseudomonadati</taxon>
        <taxon>Bacteroidota</taxon>
        <taxon>Flavobacteriia</taxon>
        <taxon>Flavobacteriales</taxon>
        <taxon>Flavobacteriaceae</taxon>
        <taxon>Flavobacterium</taxon>
    </lineage>
</organism>
<dbReference type="Gene3D" id="1.20.5.1930">
    <property type="match status" value="1"/>
</dbReference>
<keyword evidence="2" id="KW-1003">Cell membrane</keyword>
<dbReference type="OrthoDB" id="9760839at2"/>
<dbReference type="Gene3D" id="3.30.565.10">
    <property type="entry name" value="Histidine kinase-like ATPase, C-terminal domain"/>
    <property type="match status" value="1"/>
</dbReference>
<keyword evidence="4 9" id="KW-0812">Transmembrane</keyword>
<accession>A0A1H6VEA9</accession>
<dbReference type="InterPro" id="IPR011712">
    <property type="entry name" value="Sig_transdc_His_kin_sub3_dim/P"/>
</dbReference>
<evidence type="ECO:0000256" key="6">
    <source>
        <dbReference type="ARBA" id="ARBA00022989"/>
    </source>
</evidence>
<dbReference type="EMBL" id="FNYA01000005">
    <property type="protein sequence ID" value="SEJ02898.1"/>
    <property type="molecule type" value="Genomic_DNA"/>
</dbReference>
<dbReference type="Pfam" id="PF02518">
    <property type="entry name" value="HATPase_c"/>
    <property type="match status" value="1"/>
</dbReference>
<evidence type="ECO:0000259" key="10">
    <source>
        <dbReference type="SMART" id="SM00387"/>
    </source>
</evidence>
<reference evidence="12" key="1">
    <citation type="submission" date="2016-10" db="EMBL/GenBank/DDBJ databases">
        <authorList>
            <person name="Varghese N."/>
            <person name="Submissions S."/>
        </authorList>
    </citation>
    <scope>NUCLEOTIDE SEQUENCE [LARGE SCALE GENOMIC DNA]</scope>
    <source>
        <strain evidence="12">DSM 17934</strain>
    </source>
</reference>
<dbReference type="SUPFAM" id="SSF55874">
    <property type="entry name" value="ATPase domain of HSP90 chaperone/DNA topoisomerase II/histidine kinase"/>
    <property type="match status" value="1"/>
</dbReference>
<comment type="subcellular location">
    <subcellularLocation>
        <location evidence="1">Cell membrane</location>
        <topology evidence="1">Multi-pass membrane protein</topology>
    </subcellularLocation>
</comment>
<evidence type="ECO:0000256" key="1">
    <source>
        <dbReference type="ARBA" id="ARBA00004651"/>
    </source>
</evidence>
<evidence type="ECO:0000256" key="8">
    <source>
        <dbReference type="ARBA" id="ARBA00023136"/>
    </source>
</evidence>
<evidence type="ECO:0000313" key="11">
    <source>
        <dbReference type="EMBL" id="SEJ02898.1"/>
    </source>
</evidence>
<feature type="transmembrane region" description="Helical" evidence="9">
    <location>
        <begin position="6"/>
        <end position="31"/>
    </location>
</feature>
<dbReference type="InterPro" id="IPR050482">
    <property type="entry name" value="Sensor_HK_TwoCompSys"/>
</dbReference>
<evidence type="ECO:0000256" key="9">
    <source>
        <dbReference type="SAM" id="Phobius"/>
    </source>
</evidence>
<proteinExistence type="predicted"/>
<dbReference type="PANTHER" id="PTHR24421">
    <property type="entry name" value="NITRATE/NITRITE SENSOR PROTEIN NARX-RELATED"/>
    <property type="match status" value="1"/>
</dbReference>
<keyword evidence="6 9" id="KW-1133">Transmembrane helix</keyword>
<dbReference type="STRING" id="402734.SAMN05660918_2204"/>
<dbReference type="AlphaFoldDB" id="A0A1H6VEA9"/>
<dbReference type="Pfam" id="PF07730">
    <property type="entry name" value="HisKA_3"/>
    <property type="match status" value="1"/>
</dbReference>